<proteinExistence type="predicted"/>
<accession>A0A9J6AX83</accession>
<evidence type="ECO:0008006" key="3">
    <source>
        <dbReference type="Google" id="ProtNLM"/>
    </source>
</evidence>
<reference evidence="1 2" key="1">
    <citation type="submission" date="2020-09" db="EMBL/GenBank/DDBJ databases">
        <title>De no assembly of potato wild relative species, Solanum commersonii.</title>
        <authorList>
            <person name="Cho K."/>
        </authorList>
    </citation>
    <scope>NUCLEOTIDE SEQUENCE [LARGE SCALE GENOMIC DNA]</scope>
    <source>
        <strain evidence="1">LZ3.2</strain>
        <tissue evidence="1">Leaf</tissue>
    </source>
</reference>
<gene>
    <name evidence="1" type="ORF">H5410_000444</name>
</gene>
<comment type="caution">
    <text evidence="1">The sequence shown here is derived from an EMBL/GenBank/DDBJ whole genome shotgun (WGS) entry which is preliminary data.</text>
</comment>
<name>A0A9J6AX83_SOLCO</name>
<evidence type="ECO:0000313" key="2">
    <source>
        <dbReference type="Proteomes" id="UP000824120"/>
    </source>
</evidence>
<dbReference type="Proteomes" id="UP000824120">
    <property type="component" value="Chromosome 1"/>
</dbReference>
<dbReference type="OrthoDB" id="362021at2759"/>
<dbReference type="EMBL" id="JACXVP010000001">
    <property type="protein sequence ID" value="KAG5628727.1"/>
    <property type="molecule type" value="Genomic_DNA"/>
</dbReference>
<organism evidence="1 2">
    <name type="scientific">Solanum commersonii</name>
    <name type="common">Commerson's wild potato</name>
    <name type="synonym">Commerson's nightshade</name>
    <dbReference type="NCBI Taxonomy" id="4109"/>
    <lineage>
        <taxon>Eukaryota</taxon>
        <taxon>Viridiplantae</taxon>
        <taxon>Streptophyta</taxon>
        <taxon>Embryophyta</taxon>
        <taxon>Tracheophyta</taxon>
        <taxon>Spermatophyta</taxon>
        <taxon>Magnoliopsida</taxon>
        <taxon>eudicotyledons</taxon>
        <taxon>Gunneridae</taxon>
        <taxon>Pentapetalae</taxon>
        <taxon>asterids</taxon>
        <taxon>lamiids</taxon>
        <taxon>Solanales</taxon>
        <taxon>Solanaceae</taxon>
        <taxon>Solanoideae</taxon>
        <taxon>Solaneae</taxon>
        <taxon>Solanum</taxon>
    </lineage>
</organism>
<sequence length="644" mass="73070">MPRSLLSSLNGSELRAQWIIRLKKVLAEVVSTSQNAFVEGKRILYAALVANKVMDSKIKQGVPGVLCKLDLEKAYDHVLVFCFGIEYKLLPSQKNSRIPLCFKCDLGRSEGNESTFVFLCRTTGNKDRNGLSAELKWKYVMNDDSLDRLCKLDNDGSVTVVRLQRWFKIHLKASFKVVMWLSLLEVIWKCDVNLVDESSFVMDELLQSIFGDGEISHEPTLWSTLKMEEMIPWIMSVTGNVEFARCLLDGNSYPTGKILLCTVHKIEFQYDKTSKQVDVQVLKETLGDQLNQTSVKGLSETTSLPPRGGGKEEDLDYKCFEFILLLEDPKKLKSDKWERVIHPKFPDITNGSSLVKKVVNAKHGTNNHWSTKVVSSPFGVGPWKYISKLGVKFYLNWDKAIGKYFVKAAYNSLCAQNEMLVNWPCKSIWKTKLSPKALETNRHLLHCPVATGIWNMFISVFGLKWVMPRSFKDALKETIDALKAPLLQATFLSLDSRALTTFCSWSNFPPRNSPETFLDFVSSSTLDISLCNRANNNNIMLDGFLPSVNEKFSLRQKDWAASLFWHGWSCVENVHHEVWVWDFHVGVPKFEILTKSRGLSRPMLKSGVNHGNGIGIVPPGYYGGSCKALTKQVLENHITKNFMY</sequence>
<evidence type="ECO:0000313" key="1">
    <source>
        <dbReference type="EMBL" id="KAG5628727.1"/>
    </source>
</evidence>
<protein>
    <recommendedName>
        <fullName evidence="3">Reverse transcriptase domain-containing protein</fullName>
    </recommendedName>
</protein>
<keyword evidence="2" id="KW-1185">Reference proteome</keyword>
<dbReference type="AlphaFoldDB" id="A0A9J6AX83"/>